<name>F2E8T9_HORVV</name>
<dbReference type="EMBL" id="AK372563">
    <property type="protein sequence ID" value="BAK03761.1"/>
    <property type="molecule type" value="mRNA"/>
</dbReference>
<sequence>MFMEYTIFTVSSGAVWLAFTLARQMKAARTSKVVNLTPASAASRALSASTRASLTWKHSLASRSCPSPSLAAPYGPSPGMSSSSVARTASNGVTTRGGFLGPRSSRLSHTGSAAASGSRPRANRAAATRNLVDPEPSQSACATRIPSATPPHVNRVTWSASAAGPPSLSPGARRPSSGESGLSASTSATVSSVAARTRATASSPVPENTTLPSSRTMEPASCGKRPSAWANAA</sequence>
<protein>
    <submittedName>
        <fullName evidence="2">Predicted protein</fullName>
    </submittedName>
</protein>
<feature type="compositionally biased region" description="Polar residues" evidence="1">
    <location>
        <begin position="205"/>
        <end position="216"/>
    </location>
</feature>
<feature type="region of interest" description="Disordered" evidence="1">
    <location>
        <begin position="61"/>
        <end position="233"/>
    </location>
</feature>
<proteinExistence type="evidence at transcript level"/>
<accession>F2E8T9</accession>
<evidence type="ECO:0000256" key="1">
    <source>
        <dbReference type="SAM" id="MobiDB-lite"/>
    </source>
</evidence>
<feature type="compositionally biased region" description="Low complexity" evidence="1">
    <location>
        <begin position="112"/>
        <end position="130"/>
    </location>
</feature>
<evidence type="ECO:0000313" key="2">
    <source>
        <dbReference type="EMBL" id="BAK03761.1"/>
    </source>
</evidence>
<reference evidence="2" key="1">
    <citation type="journal article" date="2011" name="Plant Physiol.">
        <title>Comprehensive sequence analysis of 24,783 barley full-length cDNAs derived from 12 clone libraries.</title>
        <authorList>
            <person name="Matsumoto T."/>
            <person name="Tanaka T."/>
            <person name="Sakai H."/>
            <person name="Amano N."/>
            <person name="Kanamori H."/>
            <person name="Kurita K."/>
            <person name="Kikuta A."/>
            <person name="Kamiya K."/>
            <person name="Yamamoto M."/>
            <person name="Ikawa H."/>
            <person name="Fujii N."/>
            <person name="Hori K."/>
            <person name="Itoh T."/>
            <person name="Sato K."/>
        </authorList>
    </citation>
    <scope>NUCLEOTIDE SEQUENCE</scope>
    <source>
        <tissue evidence="2">Flower</tissue>
    </source>
</reference>
<feature type="compositionally biased region" description="Low complexity" evidence="1">
    <location>
        <begin position="159"/>
        <end position="203"/>
    </location>
</feature>
<organism evidence="2">
    <name type="scientific">Hordeum vulgare subsp. vulgare</name>
    <name type="common">Domesticated barley</name>
    <dbReference type="NCBI Taxonomy" id="112509"/>
    <lineage>
        <taxon>Eukaryota</taxon>
        <taxon>Viridiplantae</taxon>
        <taxon>Streptophyta</taxon>
        <taxon>Embryophyta</taxon>
        <taxon>Tracheophyta</taxon>
        <taxon>Spermatophyta</taxon>
        <taxon>Magnoliopsida</taxon>
        <taxon>Liliopsida</taxon>
        <taxon>Poales</taxon>
        <taxon>Poaceae</taxon>
        <taxon>BOP clade</taxon>
        <taxon>Pooideae</taxon>
        <taxon>Triticodae</taxon>
        <taxon>Triticeae</taxon>
        <taxon>Hordeinae</taxon>
        <taxon>Hordeum</taxon>
    </lineage>
</organism>
<dbReference type="AlphaFoldDB" id="F2E8T9"/>
<feature type="compositionally biased region" description="Polar residues" evidence="1">
    <location>
        <begin position="85"/>
        <end position="94"/>
    </location>
</feature>